<comment type="caution">
    <text evidence="8">The sequence shown here is derived from an EMBL/GenBank/DDBJ whole genome shotgun (WGS) entry which is preliminary data.</text>
</comment>
<dbReference type="PANTHER" id="PTHR37820:SF1">
    <property type="entry name" value="CELL DIVISION PROTEIN FTSQ"/>
    <property type="match status" value="1"/>
</dbReference>
<dbReference type="GO" id="GO:0005886">
    <property type="term" value="C:plasma membrane"/>
    <property type="evidence" value="ECO:0007669"/>
    <property type="project" value="TreeGrafter"/>
</dbReference>
<evidence type="ECO:0000256" key="2">
    <source>
        <dbReference type="ARBA" id="ARBA00022618"/>
    </source>
</evidence>
<evidence type="ECO:0000256" key="4">
    <source>
        <dbReference type="ARBA" id="ARBA00022989"/>
    </source>
</evidence>
<keyword evidence="1" id="KW-1003">Cell membrane</keyword>
<dbReference type="AlphaFoldDB" id="A0A1G2BKX3"/>
<evidence type="ECO:0000256" key="3">
    <source>
        <dbReference type="ARBA" id="ARBA00022692"/>
    </source>
</evidence>
<dbReference type="EMBL" id="MHKK01000022">
    <property type="protein sequence ID" value="OGY89888.1"/>
    <property type="molecule type" value="Genomic_DNA"/>
</dbReference>
<dbReference type="InterPro" id="IPR005548">
    <property type="entry name" value="Cell_div_FtsQ/DivIB_C"/>
</dbReference>
<keyword evidence="4 6" id="KW-1133">Transmembrane helix</keyword>
<gene>
    <name evidence="8" type="ORF">A2677_03550</name>
</gene>
<evidence type="ECO:0000256" key="6">
    <source>
        <dbReference type="SAM" id="Phobius"/>
    </source>
</evidence>
<keyword evidence="3 6" id="KW-0812">Transmembrane</keyword>
<evidence type="ECO:0000256" key="5">
    <source>
        <dbReference type="ARBA" id="ARBA00023306"/>
    </source>
</evidence>
<feature type="transmembrane region" description="Helical" evidence="6">
    <location>
        <begin position="47"/>
        <end position="67"/>
    </location>
</feature>
<accession>A0A1G2BKX3</accession>
<evidence type="ECO:0000259" key="7">
    <source>
        <dbReference type="Pfam" id="PF03799"/>
    </source>
</evidence>
<dbReference type="PANTHER" id="PTHR37820">
    <property type="entry name" value="CELL DIVISION PROTEIN DIVIB"/>
    <property type="match status" value="1"/>
</dbReference>
<sequence>MRFSGSQKLFRPKKAPSSPVFTASRRSLVYRDHYANADKKQFRRAKIIIGCIAAILLIQSIFHIPAFRLSAIDVRGLQYLSADELRPFIDSQLMRRRFVLFRNDNYFLFNARSLVQELEQSYFMSIRGIHKIFPNKLVLDVHEQVGGFVVQESDGYFTVDRRGARIEDTPAPPQGMTVLADERVDRSKPVAVAYLEQAAALHELWNERVPRGFIIAAFNMNDENDRMTLTTDKGFKVYFNTQLPIDVQVDRFASFVSDASYEQPREYVDLRFGESLYIR</sequence>
<dbReference type="InterPro" id="IPR050487">
    <property type="entry name" value="FtsQ_DivIB"/>
</dbReference>
<organism evidence="8 9">
    <name type="scientific">Candidatus Komeilibacteria bacterium RIFCSPHIGHO2_01_FULL_52_14</name>
    <dbReference type="NCBI Taxonomy" id="1798549"/>
    <lineage>
        <taxon>Bacteria</taxon>
        <taxon>Candidatus Komeiliibacteriota</taxon>
    </lineage>
</organism>
<keyword evidence="5" id="KW-0131">Cell cycle</keyword>
<feature type="domain" description="Cell division protein FtsQ/DivIB C-terminal" evidence="7">
    <location>
        <begin position="150"/>
        <end position="271"/>
    </location>
</feature>
<evidence type="ECO:0000313" key="9">
    <source>
        <dbReference type="Proteomes" id="UP000177817"/>
    </source>
</evidence>
<dbReference type="Pfam" id="PF03799">
    <property type="entry name" value="FtsQ_DivIB_C"/>
    <property type="match status" value="1"/>
</dbReference>
<evidence type="ECO:0000256" key="1">
    <source>
        <dbReference type="ARBA" id="ARBA00022475"/>
    </source>
</evidence>
<keyword evidence="2" id="KW-0132">Cell division</keyword>
<name>A0A1G2BKX3_9BACT</name>
<keyword evidence="6" id="KW-0472">Membrane</keyword>
<reference evidence="8 9" key="1">
    <citation type="journal article" date="2016" name="Nat. Commun.">
        <title>Thousands of microbial genomes shed light on interconnected biogeochemical processes in an aquifer system.</title>
        <authorList>
            <person name="Anantharaman K."/>
            <person name="Brown C.T."/>
            <person name="Hug L.A."/>
            <person name="Sharon I."/>
            <person name="Castelle C.J."/>
            <person name="Probst A.J."/>
            <person name="Thomas B.C."/>
            <person name="Singh A."/>
            <person name="Wilkins M.J."/>
            <person name="Karaoz U."/>
            <person name="Brodie E.L."/>
            <person name="Williams K.H."/>
            <person name="Hubbard S.S."/>
            <person name="Banfield J.F."/>
        </authorList>
    </citation>
    <scope>NUCLEOTIDE SEQUENCE [LARGE SCALE GENOMIC DNA]</scope>
</reference>
<proteinExistence type="predicted"/>
<dbReference type="Proteomes" id="UP000177817">
    <property type="component" value="Unassembled WGS sequence"/>
</dbReference>
<protein>
    <recommendedName>
        <fullName evidence="7">Cell division protein FtsQ/DivIB C-terminal domain-containing protein</fullName>
    </recommendedName>
</protein>
<dbReference type="GO" id="GO:0051301">
    <property type="term" value="P:cell division"/>
    <property type="evidence" value="ECO:0007669"/>
    <property type="project" value="UniProtKB-KW"/>
</dbReference>
<evidence type="ECO:0000313" key="8">
    <source>
        <dbReference type="EMBL" id="OGY89888.1"/>
    </source>
</evidence>